<protein>
    <submittedName>
        <fullName evidence="1">GNAT family N-acetyltransferase</fullName>
    </submittedName>
</protein>
<evidence type="ECO:0000313" key="1">
    <source>
        <dbReference type="EMBL" id="MDX8046674.1"/>
    </source>
</evidence>
<name>A0ACC6M6S4_9BACI</name>
<sequence length="153" mass="17244">MEIKKANIEDAPLIHELMIKAFANILPPSNALEETVEYVTDAIKTGEEALIGYIADQPIGMVRFVMKENSLYFFRLSILPEHQAKGLAKELLAKLEEYAKKRQTPKITCHVRKALAKNVHLYHSLGYDMVEEFTVTKPDGIVLEVAAMEKSLS</sequence>
<organism evidence="1 2">
    <name type="scientific">Gracilibacillus pellucidus</name>
    <dbReference type="NCBI Taxonomy" id="3095368"/>
    <lineage>
        <taxon>Bacteria</taxon>
        <taxon>Bacillati</taxon>
        <taxon>Bacillota</taxon>
        <taxon>Bacilli</taxon>
        <taxon>Bacillales</taxon>
        <taxon>Bacillaceae</taxon>
        <taxon>Gracilibacillus</taxon>
    </lineage>
</organism>
<dbReference type="EMBL" id="JAWZSR010000006">
    <property type="protein sequence ID" value="MDX8046674.1"/>
    <property type="molecule type" value="Genomic_DNA"/>
</dbReference>
<gene>
    <name evidence="1" type="ORF">SH601_11845</name>
</gene>
<proteinExistence type="predicted"/>
<accession>A0ACC6M6S4</accession>
<comment type="caution">
    <text evidence="1">The sequence shown here is derived from an EMBL/GenBank/DDBJ whole genome shotgun (WGS) entry which is preliminary data.</text>
</comment>
<keyword evidence="2" id="KW-1185">Reference proteome</keyword>
<evidence type="ECO:0000313" key="2">
    <source>
        <dbReference type="Proteomes" id="UP001277972"/>
    </source>
</evidence>
<dbReference type="Proteomes" id="UP001277972">
    <property type="component" value="Unassembled WGS sequence"/>
</dbReference>
<reference evidence="1" key="1">
    <citation type="submission" date="2023-11" db="EMBL/GenBank/DDBJ databases">
        <title>Gracilibacillus pellucida a moderately halophilic bacterium isolated from saline soil in Xinjiang province.</title>
        <authorList>
            <person name="Zhang Z."/>
            <person name="Tan F."/>
            <person name="Wang Y."/>
            <person name="Xia M."/>
        </authorList>
    </citation>
    <scope>NUCLEOTIDE SEQUENCE</scope>
    <source>
        <strain evidence="1">S3-1-1</strain>
    </source>
</reference>